<evidence type="ECO:0000256" key="1">
    <source>
        <dbReference type="SAM" id="MobiDB-lite"/>
    </source>
</evidence>
<comment type="caution">
    <text evidence="3">The sequence shown here is derived from an EMBL/GenBank/DDBJ whole genome shotgun (WGS) entry which is preliminary data.</text>
</comment>
<proteinExistence type="predicted"/>
<evidence type="ECO:0000313" key="3">
    <source>
        <dbReference type="EMBL" id="KAK8880433.1"/>
    </source>
</evidence>
<dbReference type="InterPro" id="IPR001715">
    <property type="entry name" value="CH_dom"/>
</dbReference>
<keyword evidence="4" id="KW-1185">Reference proteome</keyword>
<dbReference type="EMBL" id="JAPFFF010000010">
    <property type="protein sequence ID" value="KAK8880433.1"/>
    <property type="molecule type" value="Genomic_DNA"/>
</dbReference>
<name>A0ABR2JNV2_9EUKA</name>
<protein>
    <recommendedName>
        <fullName evidence="2">Calponin-homology (CH) domain-containing protein</fullName>
    </recommendedName>
</protein>
<feature type="domain" description="Calponin-homology (CH)" evidence="2">
    <location>
        <begin position="144"/>
        <end position="243"/>
    </location>
</feature>
<dbReference type="InterPro" id="IPR035992">
    <property type="entry name" value="Ricin_B-like_lectins"/>
</dbReference>
<feature type="compositionally biased region" description="Acidic residues" evidence="1">
    <location>
        <begin position="328"/>
        <end position="338"/>
    </location>
</feature>
<dbReference type="SUPFAM" id="SSF50370">
    <property type="entry name" value="Ricin B-like lectins"/>
    <property type="match status" value="1"/>
</dbReference>
<feature type="region of interest" description="Disordered" evidence="1">
    <location>
        <begin position="326"/>
        <end position="380"/>
    </location>
</feature>
<dbReference type="Pfam" id="PF00307">
    <property type="entry name" value="CH"/>
    <property type="match status" value="2"/>
</dbReference>
<dbReference type="Proteomes" id="UP001470230">
    <property type="component" value="Unassembled WGS sequence"/>
</dbReference>
<dbReference type="SMART" id="SM00033">
    <property type="entry name" value="CH"/>
    <property type="match status" value="2"/>
</dbReference>
<sequence>MTTTHTNTEWIPQQIKVFSRWVSNHLSEGHSDVQVHDVTKDLSNGVALIELAEILTGKEAPHNWAHNPTHNAQMVTNNDMAIDMFTKDGVHFVGISGKDIHDNKEKLVLGLVWTLILRYSIGQSINNDSKVNSTSSVSSTTLAKSNKDALMKWAIERTESYPNINNFKPYDLSICALLDSYVPDKINYYTLDTKDKEHNAELATNVMKDLGIPVFLDSDDLQDATVDEKALLTQLSTAKVVLERLPPPAVSHFEESSQGEEPIVQTRDVVVQQEVEDDAHADAMRQIEECIRRDQEENKNLPDKVVIDGLEFTNIRVREINLEPQVEEKEEENNEVESTEVTNNLESTEVTNNLESTEVTNNLESTEVTNNLESTEVTNNLESTEVTNNLESTEVTNNLESTEVTNNLESTEVTNNLESTEVTNNLESTEVTNNLESTEVTNNLESTEVTNNLESTEVTNNLESTEVTNNLESTEVTNNLESTEVTNNLESTEVTNNLESTEVTNNLESTEVTNNLESTEVTNNVESTEVTNDADLSSSEEEEVEVQSRNVEPEFVPHTVEGDNSQYAGRKFGLVMLLNENDYNNGEKVDLENEQLLFGEDVQYALTMVRDKHSYLNPAGLKLTIAEPNIENDVFQQFTFGKDKWNTVIDSVQQQGMVWDVADEFNTNPPAGTPFYLFPFHGRHNQHFVYKDGMIYAQQNGQVVTFVGGDDPLVMMPPSNQLRARQTFTIKLL</sequence>
<dbReference type="InterPro" id="IPR036872">
    <property type="entry name" value="CH_dom_sf"/>
</dbReference>
<evidence type="ECO:0000313" key="4">
    <source>
        <dbReference type="Proteomes" id="UP001470230"/>
    </source>
</evidence>
<evidence type="ECO:0000259" key="2">
    <source>
        <dbReference type="PROSITE" id="PS50021"/>
    </source>
</evidence>
<feature type="compositionally biased region" description="Polar residues" evidence="1">
    <location>
        <begin position="347"/>
        <end position="380"/>
    </location>
</feature>
<dbReference type="PROSITE" id="PS50021">
    <property type="entry name" value="CH"/>
    <property type="match status" value="2"/>
</dbReference>
<feature type="domain" description="Calponin-homology (CH)" evidence="2">
    <location>
        <begin position="12"/>
        <end position="120"/>
    </location>
</feature>
<gene>
    <name evidence="3" type="ORF">M9Y10_003107</name>
</gene>
<reference evidence="3 4" key="1">
    <citation type="submission" date="2024-04" db="EMBL/GenBank/DDBJ databases">
        <title>Tritrichomonas musculus Genome.</title>
        <authorList>
            <person name="Alves-Ferreira E."/>
            <person name="Grigg M."/>
            <person name="Lorenzi H."/>
            <person name="Galac M."/>
        </authorList>
    </citation>
    <scope>NUCLEOTIDE SEQUENCE [LARGE SCALE GENOMIC DNA]</scope>
    <source>
        <strain evidence="3 4">EAF2021</strain>
    </source>
</reference>
<dbReference type="Gene3D" id="1.10.418.10">
    <property type="entry name" value="Calponin-like domain"/>
    <property type="match status" value="2"/>
</dbReference>
<dbReference type="SUPFAM" id="SSF47576">
    <property type="entry name" value="Calponin-homology domain, CH-domain"/>
    <property type="match status" value="1"/>
</dbReference>
<dbReference type="PANTHER" id="PTHR11915">
    <property type="entry name" value="SPECTRIN/FILAMIN RELATED CYTOSKELETAL PROTEIN"/>
    <property type="match status" value="1"/>
</dbReference>
<accession>A0ABR2JNV2</accession>
<organism evidence="3 4">
    <name type="scientific">Tritrichomonas musculus</name>
    <dbReference type="NCBI Taxonomy" id="1915356"/>
    <lineage>
        <taxon>Eukaryota</taxon>
        <taxon>Metamonada</taxon>
        <taxon>Parabasalia</taxon>
        <taxon>Tritrichomonadida</taxon>
        <taxon>Tritrichomonadidae</taxon>
        <taxon>Tritrichomonas</taxon>
    </lineage>
</organism>